<protein>
    <submittedName>
        <fullName evidence="2">Uncharacterized protein</fullName>
    </submittedName>
</protein>
<feature type="region of interest" description="Disordered" evidence="1">
    <location>
        <begin position="277"/>
        <end position="303"/>
    </location>
</feature>
<evidence type="ECO:0000313" key="3">
    <source>
        <dbReference type="Proteomes" id="UP000054477"/>
    </source>
</evidence>
<sequence>MPGANYMGGKRNAAKARTRDVVGRQQKGFFGRQRLNILSKGLQTSTPKLSRDAPDPRAKEEITLAHAHSKHIPEPTSSMHKLPSTPPPGKRRRVLMEAHTSSSGASGSSRRQSKVLDALDIEEPMFLRGVLDRILAMPDLAGLPSVREAERSMPKQVVPLAPRGKKRQRTLSPSGVKYPYGLYGNRSSSCNTSVVDEALTHEQTDMGERAHIFTESVHSTSSKGKYQSSKQESVQLEFEESQQEEESDFNDSGYAELEWKKNSHDSIWSCSSSPRFFDSPPKKSSQEGRVLQASSSPRSRQAETEALVHYGSSTSEAPMSGDVGLGDWLPSVVSLKPRRTGSWPAYGCLFEQKDPWRTIGLILGLPESTPTVEEMGFAMNVNEDRDVVPEMLDRVIDGFEIEEFEDGGEELPNEPFDVQTLLEAGQVGSRNKSLIAAVELRELDGKFLGPSLFGKEVEDDGGCSEDEI</sequence>
<reference evidence="2 3" key="1">
    <citation type="submission" date="2014-04" db="EMBL/GenBank/DDBJ databases">
        <authorList>
            <consortium name="DOE Joint Genome Institute"/>
            <person name="Kuo A."/>
            <person name="Kohler A."/>
            <person name="Nagy L.G."/>
            <person name="Floudas D."/>
            <person name="Copeland A."/>
            <person name="Barry K.W."/>
            <person name="Cichocki N."/>
            <person name="Veneault-Fourrey C."/>
            <person name="LaButti K."/>
            <person name="Lindquist E.A."/>
            <person name="Lipzen A."/>
            <person name="Lundell T."/>
            <person name="Morin E."/>
            <person name="Murat C."/>
            <person name="Sun H."/>
            <person name="Tunlid A."/>
            <person name="Henrissat B."/>
            <person name="Grigoriev I.V."/>
            <person name="Hibbett D.S."/>
            <person name="Martin F."/>
            <person name="Nordberg H.P."/>
            <person name="Cantor M.N."/>
            <person name="Hua S.X."/>
        </authorList>
    </citation>
    <scope>NUCLEOTIDE SEQUENCE [LARGE SCALE GENOMIC DNA]</scope>
    <source>
        <strain evidence="2 3">LaAM-08-1</strain>
    </source>
</reference>
<dbReference type="Proteomes" id="UP000054477">
    <property type="component" value="Unassembled WGS sequence"/>
</dbReference>
<feature type="compositionally biased region" description="Acidic residues" evidence="1">
    <location>
        <begin position="237"/>
        <end position="249"/>
    </location>
</feature>
<evidence type="ECO:0000256" key="1">
    <source>
        <dbReference type="SAM" id="MobiDB-lite"/>
    </source>
</evidence>
<reference evidence="3" key="2">
    <citation type="submission" date="2015-01" db="EMBL/GenBank/DDBJ databases">
        <title>Evolutionary Origins and Diversification of the Mycorrhizal Mutualists.</title>
        <authorList>
            <consortium name="DOE Joint Genome Institute"/>
            <consortium name="Mycorrhizal Genomics Consortium"/>
            <person name="Kohler A."/>
            <person name="Kuo A."/>
            <person name="Nagy L.G."/>
            <person name="Floudas D."/>
            <person name="Copeland A."/>
            <person name="Barry K.W."/>
            <person name="Cichocki N."/>
            <person name="Veneault-Fourrey C."/>
            <person name="LaButti K."/>
            <person name="Lindquist E.A."/>
            <person name="Lipzen A."/>
            <person name="Lundell T."/>
            <person name="Morin E."/>
            <person name="Murat C."/>
            <person name="Riley R."/>
            <person name="Ohm R."/>
            <person name="Sun H."/>
            <person name="Tunlid A."/>
            <person name="Henrissat B."/>
            <person name="Grigoriev I.V."/>
            <person name="Hibbett D.S."/>
            <person name="Martin F."/>
        </authorList>
    </citation>
    <scope>NUCLEOTIDE SEQUENCE [LARGE SCALE GENOMIC DNA]</scope>
    <source>
        <strain evidence="3">LaAM-08-1</strain>
    </source>
</reference>
<proteinExistence type="predicted"/>
<evidence type="ECO:0000313" key="2">
    <source>
        <dbReference type="EMBL" id="KIJ98472.1"/>
    </source>
</evidence>
<gene>
    <name evidence="2" type="ORF">K443DRAFT_133423</name>
</gene>
<keyword evidence="3" id="KW-1185">Reference proteome</keyword>
<organism evidence="2 3">
    <name type="scientific">Laccaria amethystina LaAM-08-1</name>
    <dbReference type="NCBI Taxonomy" id="1095629"/>
    <lineage>
        <taxon>Eukaryota</taxon>
        <taxon>Fungi</taxon>
        <taxon>Dikarya</taxon>
        <taxon>Basidiomycota</taxon>
        <taxon>Agaricomycotina</taxon>
        <taxon>Agaricomycetes</taxon>
        <taxon>Agaricomycetidae</taxon>
        <taxon>Agaricales</taxon>
        <taxon>Agaricineae</taxon>
        <taxon>Hydnangiaceae</taxon>
        <taxon>Laccaria</taxon>
    </lineage>
</organism>
<dbReference type="HOGENOM" id="CLU_600021_0_0_1"/>
<dbReference type="OrthoDB" id="3260134at2759"/>
<dbReference type="AlphaFoldDB" id="A0A0C9XR94"/>
<name>A0A0C9XR94_9AGAR</name>
<feature type="compositionally biased region" description="Polar residues" evidence="1">
    <location>
        <begin position="216"/>
        <end position="230"/>
    </location>
</feature>
<accession>A0A0C9XR94</accession>
<feature type="region of interest" description="Disordered" evidence="1">
    <location>
        <begin position="1"/>
        <end position="27"/>
    </location>
</feature>
<feature type="region of interest" description="Disordered" evidence="1">
    <location>
        <begin position="69"/>
        <end position="91"/>
    </location>
</feature>
<dbReference type="EMBL" id="KN838668">
    <property type="protein sequence ID" value="KIJ98472.1"/>
    <property type="molecule type" value="Genomic_DNA"/>
</dbReference>
<feature type="region of interest" description="Disordered" evidence="1">
    <location>
        <begin position="216"/>
        <end position="251"/>
    </location>
</feature>